<gene>
    <name evidence="1" type="ORF">NCTC11544_01090</name>
</gene>
<sequence>MELASSIGVYSAHLAWVCLLAFLHHTSALPVLWEIGTLVAVDSDNRDLPTPEILPLLARTTYSDALVALLCHSWKRPPTLTFINISWGRLQTEPFPLPACS</sequence>
<organism evidence="1 2">
    <name type="scientific">Serratia quinivorans</name>
    <dbReference type="NCBI Taxonomy" id="137545"/>
    <lineage>
        <taxon>Bacteria</taxon>
        <taxon>Pseudomonadati</taxon>
        <taxon>Pseudomonadota</taxon>
        <taxon>Gammaproteobacteria</taxon>
        <taxon>Enterobacterales</taxon>
        <taxon>Yersiniaceae</taxon>
        <taxon>Serratia</taxon>
    </lineage>
</organism>
<evidence type="ECO:0000313" key="1">
    <source>
        <dbReference type="EMBL" id="SUI49993.1"/>
    </source>
</evidence>
<reference evidence="1 2" key="1">
    <citation type="submission" date="2018-06" db="EMBL/GenBank/DDBJ databases">
        <authorList>
            <consortium name="Pathogen Informatics"/>
            <person name="Doyle S."/>
        </authorList>
    </citation>
    <scope>NUCLEOTIDE SEQUENCE [LARGE SCALE GENOMIC DNA]</scope>
    <source>
        <strain evidence="1 2">NCTC11544</strain>
    </source>
</reference>
<protein>
    <submittedName>
        <fullName evidence="1">Uncharacterized protein</fullName>
    </submittedName>
</protein>
<dbReference type="Proteomes" id="UP000255529">
    <property type="component" value="Unassembled WGS sequence"/>
</dbReference>
<proteinExistence type="predicted"/>
<dbReference type="EMBL" id="UGYN01000002">
    <property type="protein sequence ID" value="SUI49993.1"/>
    <property type="molecule type" value="Genomic_DNA"/>
</dbReference>
<evidence type="ECO:0000313" key="2">
    <source>
        <dbReference type="Proteomes" id="UP000255529"/>
    </source>
</evidence>
<dbReference type="AlphaFoldDB" id="A0A379YTE6"/>
<name>A0A379YTE6_9GAMM</name>
<accession>A0A379YTE6</accession>